<sequence length="389" mass="44058">MKKRLFLSSAILLIMQAGYSQVKYPIVDTGQNECYSNNKVIDMPEPGQDFYGQDGCIQGNQPKYKDNGDGTVTDLVTGLMWEKDMGEKLTFEEAKEKAEKLRTGGYDDWRVPTIKELYSLIQFTGRSMGERVITPYIDTNYFNQPIGDKSKGEREIDAQTWSSTIYKGKTMGGQTTVFGVNFVDGRIKGYPLKKRREENKMYFRMVRGNTEYGKNQLVDNGDGTVTDYATGLMWQKADDGNLYDWKQALAYADTLSLAGYSDWYLPNAKELESIVDYTRAPSVTDSPAISPLFECSKHELYDGVDGYAYYWSSTTHLDGPNPYKNAVYVCFGEAWGREPRTNEFCDVHGAGAQRSDPKSGSLSEYPRFFGPQKDMLCVFNAVRCVRKIK</sequence>
<evidence type="ECO:0000313" key="4">
    <source>
        <dbReference type="Proteomes" id="UP000003452"/>
    </source>
</evidence>
<dbReference type="eggNOG" id="COG1262">
    <property type="taxonomic scope" value="Bacteria"/>
</dbReference>
<dbReference type="EMBL" id="ABQC02000019">
    <property type="protein sequence ID" value="EDY95762.1"/>
    <property type="molecule type" value="Genomic_DNA"/>
</dbReference>
<dbReference type="PANTHER" id="PTHR35812">
    <property type="entry name" value="LIPOPROTEIN"/>
    <property type="match status" value="1"/>
</dbReference>
<dbReference type="GeneID" id="43185035"/>
<keyword evidence="1" id="KW-0732">Signal</keyword>
<feature type="domain" description="Lcl C-terminal" evidence="2">
    <location>
        <begin position="70"/>
        <end position="207"/>
    </location>
</feature>
<proteinExistence type="predicted"/>
<name>B5CZ81_PHOPM</name>
<dbReference type="Proteomes" id="UP000003452">
    <property type="component" value="Unassembled WGS sequence"/>
</dbReference>
<dbReference type="OrthoDB" id="9793251at2"/>
<dbReference type="InterPro" id="IPR011460">
    <property type="entry name" value="Lcl_C"/>
</dbReference>
<dbReference type="Pfam" id="PF07603">
    <property type="entry name" value="Lcl_C"/>
    <property type="match status" value="2"/>
</dbReference>
<feature type="signal peptide" evidence="1">
    <location>
        <begin position="1"/>
        <end position="22"/>
    </location>
</feature>
<evidence type="ECO:0000256" key="1">
    <source>
        <dbReference type="SAM" id="SignalP"/>
    </source>
</evidence>
<dbReference type="PANTHER" id="PTHR35812:SF1">
    <property type="entry name" value="LIPOPROTEIN"/>
    <property type="match status" value="1"/>
</dbReference>
<reference evidence="3 4" key="1">
    <citation type="submission" date="2008-08" db="EMBL/GenBank/DDBJ databases">
        <title>Draft genome sequence of Bacteroides plebeius (DSM 17135).</title>
        <authorList>
            <person name="Sudarsanam P."/>
            <person name="Ley R."/>
            <person name="Guruge J."/>
            <person name="Turnbaugh P.J."/>
            <person name="Mahowald M."/>
            <person name="Liep D."/>
            <person name="Gordon J."/>
        </authorList>
    </citation>
    <scope>NUCLEOTIDE SEQUENCE [LARGE SCALE GENOMIC DNA]</scope>
    <source>
        <strain evidence="4">DSM 17135 / JCM 12973 / M2</strain>
    </source>
</reference>
<reference evidence="3 4" key="2">
    <citation type="submission" date="2008-08" db="EMBL/GenBank/DDBJ databases">
        <authorList>
            <person name="Fulton L."/>
            <person name="Clifton S."/>
            <person name="Fulton B."/>
            <person name="Xu J."/>
            <person name="Minx P."/>
            <person name="Pepin K.H."/>
            <person name="Johnson M."/>
            <person name="Thiruvilangam P."/>
            <person name="Bhonagiri V."/>
            <person name="Nash W.E."/>
            <person name="Mardis E.R."/>
            <person name="Wilson R.K."/>
        </authorList>
    </citation>
    <scope>NUCLEOTIDE SEQUENCE [LARGE SCALE GENOMIC DNA]</scope>
    <source>
        <strain evidence="4">DSM 17135 / JCM 12973 / M2</strain>
    </source>
</reference>
<evidence type="ECO:0000313" key="3">
    <source>
        <dbReference type="EMBL" id="EDY95762.1"/>
    </source>
</evidence>
<accession>B5CZ81</accession>
<evidence type="ECO:0000259" key="2">
    <source>
        <dbReference type="Pfam" id="PF07603"/>
    </source>
</evidence>
<feature type="domain" description="Lcl C-terminal" evidence="2">
    <location>
        <begin position="223"/>
        <end position="334"/>
    </location>
</feature>
<protein>
    <recommendedName>
        <fullName evidence="2">Lcl C-terminal domain-containing protein</fullName>
    </recommendedName>
</protein>
<organism evidence="3 4">
    <name type="scientific">Phocaeicola plebeius (strain DSM 17135 / JCM 12973 / CCUG 54634 / M2)</name>
    <name type="common">Bacteroides plebeius</name>
    <dbReference type="NCBI Taxonomy" id="484018"/>
    <lineage>
        <taxon>Bacteria</taxon>
        <taxon>Pseudomonadati</taxon>
        <taxon>Bacteroidota</taxon>
        <taxon>Bacteroidia</taxon>
        <taxon>Bacteroidales</taxon>
        <taxon>Bacteroidaceae</taxon>
        <taxon>Phocaeicola</taxon>
    </lineage>
</organism>
<dbReference type="HOGENOM" id="CLU_040781_0_0_10"/>
<dbReference type="AlphaFoldDB" id="B5CZ81"/>
<gene>
    <name evidence="3" type="ORF">BACPLE_02038</name>
</gene>
<comment type="caution">
    <text evidence="3">The sequence shown here is derived from an EMBL/GenBank/DDBJ whole genome shotgun (WGS) entry which is preliminary data.</text>
</comment>
<dbReference type="RefSeq" id="WP_007561593.1">
    <property type="nucleotide sequence ID" value="NZ_DS990130.1"/>
</dbReference>
<feature type="chain" id="PRO_5002830665" description="Lcl C-terminal domain-containing protein" evidence="1">
    <location>
        <begin position="23"/>
        <end position="389"/>
    </location>
</feature>